<dbReference type="PROSITE" id="PS50827">
    <property type="entry name" value="DDT"/>
    <property type="match status" value="1"/>
</dbReference>
<dbReference type="GO" id="GO:0008270">
    <property type="term" value="F:zinc ion binding"/>
    <property type="evidence" value="ECO:0007669"/>
    <property type="project" value="UniProtKB-KW"/>
</dbReference>
<evidence type="ECO:0000256" key="6">
    <source>
        <dbReference type="ARBA" id="ARBA00023054"/>
    </source>
</evidence>
<dbReference type="Pfam" id="PF00439">
    <property type="entry name" value="Bromodomain"/>
    <property type="match status" value="1"/>
</dbReference>
<organism evidence="17">
    <name type="scientific">Timema genevievae</name>
    <name type="common">Walking stick</name>
    <dbReference type="NCBI Taxonomy" id="629358"/>
    <lineage>
        <taxon>Eukaryota</taxon>
        <taxon>Metazoa</taxon>
        <taxon>Ecdysozoa</taxon>
        <taxon>Arthropoda</taxon>
        <taxon>Hexapoda</taxon>
        <taxon>Insecta</taxon>
        <taxon>Pterygota</taxon>
        <taxon>Neoptera</taxon>
        <taxon>Polyneoptera</taxon>
        <taxon>Phasmatodea</taxon>
        <taxon>Timematodea</taxon>
        <taxon>Timematoidea</taxon>
        <taxon>Timematidae</taxon>
        <taxon>Timema</taxon>
    </lineage>
</organism>
<feature type="region of interest" description="Disordered" evidence="13">
    <location>
        <begin position="1674"/>
        <end position="1694"/>
    </location>
</feature>
<name>A0A7R9JV28_TIMGE</name>
<dbReference type="GO" id="GO:0031445">
    <property type="term" value="P:regulation of heterochromatin formation"/>
    <property type="evidence" value="ECO:0007669"/>
    <property type="project" value="TreeGrafter"/>
</dbReference>
<keyword evidence="3 11" id="KW-0863">Zinc-finger</keyword>
<accession>A0A7R9JV28</accession>
<dbReference type="InterPro" id="IPR018501">
    <property type="entry name" value="DDT_dom"/>
</dbReference>
<sequence>MTFHPYISTLPLKLELEISHKYTREFCKRVILCNSVVWSCALTGKPGLTYQEALDSVQPGLCDVHIVDHCFSVASLYHYEVEKLDSCNDDVSEIHLVEASHIKRRKGAYTRERSKLFLKQHVAQDKTGLWIIKGRTINKYCISKLNFDDIFVGAPPVFEASKKFAKCYPQSSKHLVSNIQNGGLKKKRQESIEKYFTSPNRPAPSKFSPTKQPRQQSPTKQQIFSNKMSTKKTVTLDKKKSPSKQLAKKLKDKYAANSRKDELNKKLLENHKLKNVMIPLQKKNVSLQEKQKRIEEKLKEREKRKEEKARLAEYMKEWNRHREDLELEDLKVLPMPSVINCGIPDEHFGDFVMILEFFQSFCDILSLKSFFPGGVVSFEVMVRALVTKEVAGPLSDMIQMLLQTLFNMQEEEDDEILETNNLNTDDMEKIGDVTTSEAMKAATAVVNWSQLSQGTPLNKLSLDAVALSEVLRLHLLSSGGRSGELSSKWRYQQRGGYTSLDDPGLQLRIEHPHILRALSITSVCELPLGDKVKVLTCLINQILTYAVVRDVIDERGDKMKQIKADLKAMQVAESKKEREATALRIKEKKEAKLRLAESNPAIAPAPPSNIGVEEPEKSSDSKTEEACKLKVEKERLRKKQEWLKKTQDMHQAAMGFQLLPLGLDRGYRRYWLFSSLSGLFVENDERFPGVCLSKATPCDSNLARLDDTVSYVKKLFEEERNCGSDKENDVCEVGTNRSGQVLSPSKKLLAESGLTVLNVRSPVQLDVKAEPISEESKLQPPLLVCTTNRSTCPVHSSGMSRTKWAYFSTEEEIVSLIKSLNKRGVRESDLRRTLIQQQERVVMNVKLCPVRKLDKSLPDEDSEQRKSTRAVKVPKYDDSNLGFPTDMAVETVLNLFLRDSILQLEDKIEMGGLGSLQYTKFDLVTYHYGGIEYTKFDLVTYHYGGIKYTKFDLVTYHNGGIEYTKFDVVTYHNGGIEYTKFDLVTYHYGGIEYTKFDVVTYHYGGIEYTKFDFVTYHYGGIKYTKFDLVTYHYGGIEYTKFDLVTYHYGGIEYTKFDLVTYHYGGIKYTKFDLWVPISLFYSILISPPSVVPRDPSNPLEFGLNPGQVQTRDRRLVDKFGTGSGQLAPRRVYSREAWQSALSNGSYDQQCASLRWGKRNKCNTNYNSTDNIPVEKLRYEESTSRSTTPILELVKNDPRQDSLTQQPVMRNLASAILQVAQSVGAKYMQKPLGPDESPDEKQTVWPAMERWETSLMASTSFAQLFLHLFTLDNSIQWSKSALNAHCRICRGRRDPENMLLCDGCNKGHHLYCLKPKLSCKSCDAEYIGLTTGSLRQRMNNHRFDTNHKDPDKPVPIHAGTHNQNFQTCNTTKILRAFPKPCNISQLKTVGTGPTMDYQIKIATRPQQKIKIPAGDWFCHKCRPKDKVRTPKKSRRLFSEESDQEEIAEDKSVVTCSKCGFEGRLAHCEGCSRYFHKKCVVPYLKKIHKHWMCTDCVPKESSPKSSKRKVISGAVESPEPKQRRCSASAAVLNISKYAKQLQRSDSWNDCLEVYCPSCVLLRLFGGLLSKPCVAQTVWRFIVQAVCCSDCFKVYCPSCVLLRLFGGLLSKLCVAQTVWRFIVQAVCCSDCLEVYCPSRVLLRLFGGLLSMLCVAQTVSRFMIRDVFFSDDGAINDEDDDYEDEEMQPSRRSHRRSQVLDQSLPLDNAILQDLLMELIHHKDAWPFLRPVQKAQVPDYHLIIKRPMDFGRIKNKLNMLVYVHNSEFIADTLLVFENCQMYNQSEAEEYKAGARMSRFFRKRCRQLGLQIPDEANPPPAKKPRLSS</sequence>
<evidence type="ECO:0000256" key="8">
    <source>
        <dbReference type="ARBA" id="ARBA00023163"/>
    </source>
</evidence>
<evidence type="ECO:0000256" key="4">
    <source>
        <dbReference type="ARBA" id="ARBA00022833"/>
    </source>
</evidence>
<evidence type="ECO:0000256" key="3">
    <source>
        <dbReference type="ARBA" id="ARBA00022771"/>
    </source>
</evidence>
<gene>
    <name evidence="17" type="ORF">TGEB3V08_LOCUS3865</name>
</gene>
<reference evidence="17" key="1">
    <citation type="submission" date="2020-11" db="EMBL/GenBank/DDBJ databases">
        <authorList>
            <person name="Tran Van P."/>
        </authorList>
    </citation>
    <scope>NUCLEOTIDE SEQUENCE</scope>
</reference>
<dbReference type="InterPro" id="IPR028942">
    <property type="entry name" value="WHIM1_dom"/>
</dbReference>
<dbReference type="PANTHER" id="PTHR46510">
    <property type="entry name" value="BROMODOMAIN ADJACENT TO ZINC FINGER DOMAIN PROTEIN 1A"/>
    <property type="match status" value="1"/>
</dbReference>
<dbReference type="GO" id="GO:0000228">
    <property type="term" value="C:nuclear chromosome"/>
    <property type="evidence" value="ECO:0007669"/>
    <property type="project" value="TreeGrafter"/>
</dbReference>
<feature type="region of interest" description="Disordered" evidence="13">
    <location>
        <begin position="196"/>
        <end position="255"/>
    </location>
</feature>
<dbReference type="Pfam" id="PF15612">
    <property type="entry name" value="WHIM1"/>
    <property type="match status" value="1"/>
</dbReference>
<evidence type="ECO:0000256" key="7">
    <source>
        <dbReference type="ARBA" id="ARBA00023117"/>
    </source>
</evidence>
<dbReference type="InterPro" id="IPR028941">
    <property type="entry name" value="WHIM2_dom"/>
</dbReference>
<dbReference type="Gene3D" id="3.30.40.10">
    <property type="entry name" value="Zinc/RING finger domain, C3HC4 (zinc finger)"/>
    <property type="match status" value="2"/>
</dbReference>
<dbReference type="InterPro" id="IPR013136">
    <property type="entry name" value="WSTF_Acf1_Cbp146"/>
</dbReference>
<dbReference type="PANTHER" id="PTHR46510:SF1">
    <property type="entry name" value="BROMODOMAIN ADJACENT TO ZINC FINGER DOMAIN PROTEIN 1A"/>
    <property type="match status" value="1"/>
</dbReference>
<keyword evidence="6 12" id="KW-0175">Coiled coil</keyword>
<evidence type="ECO:0000259" key="14">
    <source>
        <dbReference type="PROSITE" id="PS50014"/>
    </source>
</evidence>
<dbReference type="SMART" id="SM00297">
    <property type="entry name" value="BROMO"/>
    <property type="match status" value="1"/>
</dbReference>
<keyword evidence="4" id="KW-0862">Zinc</keyword>
<dbReference type="PROSITE" id="PS50014">
    <property type="entry name" value="BROMODOMAIN_2"/>
    <property type="match status" value="1"/>
</dbReference>
<evidence type="ECO:0000256" key="13">
    <source>
        <dbReference type="SAM" id="MobiDB-lite"/>
    </source>
</evidence>
<feature type="domain" description="DDT" evidence="16">
    <location>
        <begin position="345"/>
        <end position="411"/>
    </location>
</feature>
<evidence type="ECO:0000256" key="9">
    <source>
        <dbReference type="ARBA" id="ARBA00023242"/>
    </source>
</evidence>
<dbReference type="InterPro" id="IPR036427">
    <property type="entry name" value="Bromodomain-like_sf"/>
</dbReference>
<evidence type="ECO:0000256" key="5">
    <source>
        <dbReference type="ARBA" id="ARBA00023015"/>
    </source>
</evidence>
<dbReference type="PROSITE" id="PS50016">
    <property type="entry name" value="ZF_PHD_2"/>
    <property type="match status" value="1"/>
</dbReference>
<dbReference type="SMART" id="SM00249">
    <property type="entry name" value="PHD"/>
    <property type="match status" value="2"/>
</dbReference>
<evidence type="ECO:0000256" key="12">
    <source>
        <dbReference type="SAM" id="Coils"/>
    </source>
</evidence>
<dbReference type="GO" id="GO:0045740">
    <property type="term" value="P:positive regulation of DNA replication"/>
    <property type="evidence" value="ECO:0007669"/>
    <property type="project" value="TreeGrafter"/>
</dbReference>
<feature type="compositionally biased region" description="Acidic residues" evidence="13">
    <location>
        <begin position="1674"/>
        <end position="1683"/>
    </location>
</feature>
<dbReference type="Pfam" id="PF15613">
    <property type="entry name" value="WSD"/>
    <property type="match status" value="1"/>
</dbReference>
<dbReference type="GO" id="GO:0003677">
    <property type="term" value="F:DNA binding"/>
    <property type="evidence" value="ECO:0007669"/>
    <property type="project" value="TreeGrafter"/>
</dbReference>
<dbReference type="InterPro" id="IPR001965">
    <property type="entry name" value="Znf_PHD"/>
</dbReference>
<keyword evidence="8" id="KW-0804">Transcription</keyword>
<dbReference type="InterPro" id="IPR047171">
    <property type="entry name" value="BAZ1A"/>
</dbReference>
<evidence type="ECO:0000313" key="17">
    <source>
        <dbReference type="EMBL" id="CAD7589978.1"/>
    </source>
</evidence>
<dbReference type="InterPro" id="IPR011011">
    <property type="entry name" value="Znf_FYVE_PHD"/>
</dbReference>
<feature type="domain" description="Bromo" evidence="14">
    <location>
        <begin position="1715"/>
        <end position="1785"/>
    </location>
</feature>
<evidence type="ECO:0000256" key="1">
    <source>
        <dbReference type="ARBA" id="ARBA00004123"/>
    </source>
</evidence>
<keyword evidence="9" id="KW-0539">Nucleus</keyword>
<feature type="compositionally biased region" description="Basic and acidic residues" evidence="13">
    <location>
        <begin position="614"/>
        <end position="625"/>
    </location>
</feature>
<proteinExistence type="predicted"/>
<dbReference type="Gene3D" id="1.20.920.10">
    <property type="entry name" value="Bromodomain-like"/>
    <property type="match status" value="1"/>
</dbReference>
<keyword evidence="7 10" id="KW-0103">Bromodomain</keyword>
<keyword evidence="5" id="KW-0805">Transcription regulation</keyword>
<evidence type="ECO:0000256" key="2">
    <source>
        <dbReference type="ARBA" id="ARBA00022723"/>
    </source>
</evidence>
<dbReference type="GO" id="GO:0006355">
    <property type="term" value="P:regulation of DNA-templated transcription"/>
    <property type="evidence" value="ECO:0007669"/>
    <property type="project" value="TreeGrafter"/>
</dbReference>
<evidence type="ECO:0000256" key="11">
    <source>
        <dbReference type="PROSITE-ProRule" id="PRU00146"/>
    </source>
</evidence>
<dbReference type="InterPro" id="IPR001487">
    <property type="entry name" value="Bromodomain"/>
</dbReference>
<dbReference type="InterPro" id="IPR019787">
    <property type="entry name" value="Znf_PHD-finger"/>
</dbReference>
<feature type="domain" description="PHD-type" evidence="15">
    <location>
        <begin position="1451"/>
        <end position="1497"/>
    </location>
</feature>
<dbReference type="GO" id="GO:0008623">
    <property type="term" value="C:CHRAC"/>
    <property type="evidence" value="ECO:0007669"/>
    <property type="project" value="TreeGrafter"/>
</dbReference>
<feature type="coiled-coil region" evidence="12">
    <location>
        <begin position="280"/>
        <end position="328"/>
    </location>
</feature>
<comment type="subcellular location">
    <subcellularLocation>
        <location evidence="1">Nucleus</location>
    </subcellularLocation>
</comment>
<dbReference type="SMART" id="SM00571">
    <property type="entry name" value="DDT"/>
    <property type="match status" value="1"/>
</dbReference>
<keyword evidence="2" id="KW-0479">Metal-binding</keyword>
<feature type="region of interest" description="Disordered" evidence="13">
    <location>
        <begin position="596"/>
        <end position="625"/>
    </location>
</feature>
<dbReference type="InterPro" id="IPR013083">
    <property type="entry name" value="Znf_RING/FYVE/PHD"/>
</dbReference>
<dbReference type="Pfam" id="PF00628">
    <property type="entry name" value="PHD"/>
    <property type="match status" value="1"/>
</dbReference>
<evidence type="ECO:0000259" key="15">
    <source>
        <dbReference type="PROSITE" id="PS50016"/>
    </source>
</evidence>
<dbReference type="Pfam" id="PF10537">
    <property type="entry name" value="WAC_Acf1_DNA_bd"/>
    <property type="match status" value="1"/>
</dbReference>
<feature type="compositionally biased region" description="Polar residues" evidence="13">
    <location>
        <begin position="207"/>
        <end position="233"/>
    </location>
</feature>
<evidence type="ECO:0008006" key="18">
    <source>
        <dbReference type="Google" id="ProtNLM"/>
    </source>
</evidence>
<evidence type="ECO:0000259" key="16">
    <source>
        <dbReference type="PROSITE" id="PS50827"/>
    </source>
</evidence>
<evidence type="ECO:0000256" key="10">
    <source>
        <dbReference type="PROSITE-ProRule" id="PRU00035"/>
    </source>
</evidence>
<dbReference type="GO" id="GO:0006338">
    <property type="term" value="P:chromatin remodeling"/>
    <property type="evidence" value="ECO:0007669"/>
    <property type="project" value="InterPro"/>
</dbReference>
<dbReference type="PRINTS" id="PR00503">
    <property type="entry name" value="BROMODOMAIN"/>
</dbReference>
<protein>
    <recommendedName>
        <fullName evidence="18">Bromodomain adjacent to zinc finger domain protein 1A</fullName>
    </recommendedName>
</protein>
<dbReference type="SUPFAM" id="SSF57903">
    <property type="entry name" value="FYVE/PHD zinc finger"/>
    <property type="match status" value="2"/>
</dbReference>
<dbReference type="EMBL" id="OE840271">
    <property type="protein sequence ID" value="CAD7589978.1"/>
    <property type="molecule type" value="Genomic_DNA"/>
</dbReference>
<dbReference type="SUPFAM" id="SSF47370">
    <property type="entry name" value="Bromodomain"/>
    <property type="match status" value="1"/>
</dbReference>
<dbReference type="Pfam" id="PF02791">
    <property type="entry name" value="DDT"/>
    <property type="match status" value="1"/>
</dbReference>